<dbReference type="AlphaFoldDB" id="A0A5J4VVC6"/>
<dbReference type="Proteomes" id="UP000324800">
    <property type="component" value="Unassembled WGS sequence"/>
</dbReference>
<protein>
    <submittedName>
        <fullName evidence="1">Uncharacterized protein</fullName>
    </submittedName>
</protein>
<comment type="caution">
    <text evidence="1">The sequence shown here is derived from an EMBL/GenBank/DDBJ whole genome shotgun (WGS) entry which is preliminary data.</text>
</comment>
<accession>A0A5J4VVC6</accession>
<organism evidence="1 2">
    <name type="scientific">Streblomastix strix</name>
    <dbReference type="NCBI Taxonomy" id="222440"/>
    <lineage>
        <taxon>Eukaryota</taxon>
        <taxon>Metamonada</taxon>
        <taxon>Preaxostyla</taxon>
        <taxon>Oxymonadida</taxon>
        <taxon>Streblomastigidae</taxon>
        <taxon>Streblomastix</taxon>
    </lineage>
</organism>
<name>A0A5J4VVC6_9EUKA</name>
<reference evidence="1 2" key="1">
    <citation type="submission" date="2019-03" db="EMBL/GenBank/DDBJ databases">
        <title>Single cell metagenomics reveals metabolic interactions within the superorganism composed of flagellate Streblomastix strix and complex community of Bacteroidetes bacteria on its surface.</title>
        <authorList>
            <person name="Treitli S.C."/>
            <person name="Kolisko M."/>
            <person name="Husnik F."/>
            <person name="Keeling P."/>
            <person name="Hampl V."/>
        </authorList>
    </citation>
    <scope>NUCLEOTIDE SEQUENCE [LARGE SCALE GENOMIC DNA]</scope>
    <source>
        <strain evidence="1">ST1C</strain>
    </source>
</reference>
<evidence type="ECO:0000313" key="2">
    <source>
        <dbReference type="Proteomes" id="UP000324800"/>
    </source>
</evidence>
<proteinExistence type="predicted"/>
<dbReference type="EMBL" id="SNRW01004789">
    <property type="protein sequence ID" value="KAA6386472.1"/>
    <property type="molecule type" value="Genomic_DNA"/>
</dbReference>
<sequence>MINRFKKQQQSSDQPISERLIQRICVAIAETGPAFLAAESESIRDLILEAVKIGQDNKDTAAELLVPKFD</sequence>
<gene>
    <name evidence="1" type="ORF">EZS28_017997</name>
</gene>
<evidence type="ECO:0000313" key="1">
    <source>
        <dbReference type="EMBL" id="KAA6386472.1"/>
    </source>
</evidence>